<dbReference type="GO" id="GO:0004930">
    <property type="term" value="F:G protein-coupled receptor activity"/>
    <property type="evidence" value="ECO:0007669"/>
    <property type="project" value="UniProtKB-KW"/>
</dbReference>
<comment type="similarity">
    <text evidence="9">Belongs to the G-protein coupled receptor 1 family.</text>
</comment>
<evidence type="ECO:0000256" key="6">
    <source>
        <dbReference type="ARBA" id="ARBA00023170"/>
    </source>
</evidence>
<gene>
    <name evidence="13" type="ORF">ACEWY4_010022</name>
</gene>
<evidence type="ECO:0000256" key="8">
    <source>
        <dbReference type="ARBA" id="ARBA00023224"/>
    </source>
</evidence>
<feature type="transmembrane region" description="Helical" evidence="11">
    <location>
        <begin position="151"/>
        <end position="170"/>
    </location>
</feature>
<evidence type="ECO:0000259" key="12">
    <source>
        <dbReference type="PROSITE" id="PS50262"/>
    </source>
</evidence>
<feature type="transmembrane region" description="Helical" evidence="11">
    <location>
        <begin position="28"/>
        <end position="49"/>
    </location>
</feature>
<evidence type="ECO:0000256" key="9">
    <source>
        <dbReference type="RuleBase" id="RU000688"/>
    </source>
</evidence>
<evidence type="ECO:0000256" key="4">
    <source>
        <dbReference type="ARBA" id="ARBA00023040"/>
    </source>
</evidence>
<dbReference type="InterPro" id="IPR000276">
    <property type="entry name" value="GPCR_Rhodpsn"/>
</dbReference>
<dbReference type="Proteomes" id="UP001591681">
    <property type="component" value="Unassembled WGS sequence"/>
</dbReference>
<evidence type="ECO:0000256" key="3">
    <source>
        <dbReference type="ARBA" id="ARBA00022989"/>
    </source>
</evidence>
<dbReference type="AlphaFoldDB" id="A0ABD1K831"/>
<evidence type="ECO:0000256" key="7">
    <source>
        <dbReference type="ARBA" id="ARBA00023180"/>
    </source>
</evidence>
<name>A0ABD1K831_9TELE</name>
<dbReference type="CDD" id="cd14982">
    <property type="entry name" value="7tmA_purinoceptor-like"/>
    <property type="match status" value="1"/>
</dbReference>
<evidence type="ECO:0000256" key="1">
    <source>
        <dbReference type="ARBA" id="ARBA00004141"/>
    </source>
</evidence>
<keyword evidence="7" id="KW-0325">Glycoprotein</keyword>
<keyword evidence="8 9" id="KW-0807">Transducer</keyword>
<keyword evidence="2 9" id="KW-0812">Transmembrane</keyword>
<feature type="transmembrane region" description="Helical" evidence="11">
    <location>
        <begin position="117"/>
        <end position="139"/>
    </location>
</feature>
<evidence type="ECO:0000256" key="2">
    <source>
        <dbReference type="ARBA" id="ARBA00022692"/>
    </source>
</evidence>
<dbReference type="PRINTS" id="PR00237">
    <property type="entry name" value="GPCRRHODOPSN"/>
</dbReference>
<evidence type="ECO:0000256" key="5">
    <source>
        <dbReference type="ARBA" id="ARBA00023136"/>
    </source>
</evidence>
<protein>
    <recommendedName>
        <fullName evidence="12">G-protein coupled receptors family 1 profile domain-containing protein</fullName>
    </recommendedName>
</protein>
<evidence type="ECO:0000313" key="13">
    <source>
        <dbReference type="EMBL" id="KAL2095303.1"/>
    </source>
</evidence>
<evidence type="ECO:0000256" key="11">
    <source>
        <dbReference type="SAM" id="Phobius"/>
    </source>
</evidence>
<feature type="transmembrane region" description="Helical" evidence="11">
    <location>
        <begin position="61"/>
        <end position="82"/>
    </location>
</feature>
<keyword evidence="3 11" id="KW-1133">Transmembrane helix</keyword>
<feature type="transmembrane region" description="Helical" evidence="11">
    <location>
        <begin position="263"/>
        <end position="284"/>
    </location>
</feature>
<keyword evidence="5 11" id="KW-0472">Membrane</keyword>
<sequence>MGFWNQTDPPILPNCTLNTSYRFLYYQVSYSVIFVLGLATNAVAFHRLWVSPRALTSTTVYMTNLAAADLFFVVSLPLRIYYYHHKSTLSSSSSSSSDWSPGSTFCQLTFTLKYISLYGGIFFLVCIGVDRYFAVVHPLAGRLRRVGTARLVSAGIWCLVLALSLALPLLRSAAAQHQQPCLLDPSSRQNRAFILAALALVQVAFQVPALLLLFSYCSVLRVLRRQPRRRSRRQLSRSPSKPLHHHHPHPHQPRNRHRRTLTVIYWVLGVFLLCFTPYHLNLLGYTLTHMGLLRSCLLAKATKALHPVVLSLASANCCFNPLIYYVSSSLAHRDTPTSGASASQ</sequence>
<dbReference type="Gene3D" id="1.20.1070.10">
    <property type="entry name" value="Rhodopsin 7-helix transmembrane proteins"/>
    <property type="match status" value="1"/>
</dbReference>
<accession>A0ABD1K831</accession>
<dbReference type="PROSITE" id="PS00237">
    <property type="entry name" value="G_PROTEIN_RECEP_F1_1"/>
    <property type="match status" value="1"/>
</dbReference>
<proteinExistence type="inferred from homology"/>
<reference evidence="13 14" key="1">
    <citation type="submission" date="2024-09" db="EMBL/GenBank/DDBJ databases">
        <title>A chromosome-level genome assembly of Gray's grenadier anchovy, Coilia grayii.</title>
        <authorList>
            <person name="Fu Z."/>
        </authorList>
    </citation>
    <scope>NUCLEOTIDE SEQUENCE [LARGE SCALE GENOMIC DNA]</scope>
    <source>
        <strain evidence="13">G4</strain>
        <tissue evidence="13">Muscle</tissue>
    </source>
</reference>
<feature type="region of interest" description="Disordered" evidence="10">
    <location>
        <begin position="230"/>
        <end position="256"/>
    </location>
</feature>
<evidence type="ECO:0000313" key="14">
    <source>
        <dbReference type="Proteomes" id="UP001591681"/>
    </source>
</evidence>
<dbReference type="SUPFAM" id="SSF81321">
    <property type="entry name" value="Family A G protein-coupled receptor-like"/>
    <property type="match status" value="1"/>
</dbReference>
<organism evidence="13 14">
    <name type="scientific">Coilia grayii</name>
    <name type="common">Gray's grenadier anchovy</name>
    <dbReference type="NCBI Taxonomy" id="363190"/>
    <lineage>
        <taxon>Eukaryota</taxon>
        <taxon>Metazoa</taxon>
        <taxon>Chordata</taxon>
        <taxon>Craniata</taxon>
        <taxon>Vertebrata</taxon>
        <taxon>Euteleostomi</taxon>
        <taxon>Actinopterygii</taxon>
        <taxon>Neopterygii</taxon>
        <taxon>Teleostei</taxon>
        <taxon>Clupei</taxon>
        <taxon>Clupeiformes</taxon>
        <taxon>Clupeoidei</taxon>
        <taxon>Engraulidae</taxon>
        <taxon>Coilinae</taxon>
        <taxon>Coilia</taxon>
    </lineage>
</organism>
<feature type="transmembrane region" description="Helical" evidence="11">
    <location>
        <begin position="192"/>
        <end position="223"/>
    </location>
</feature>
<dbReference type="PROSITE" id="PS50262">
    <property type="entry name" value="G_PROTEIN_RECEP_F1_2"/>
    <property type="match status" value="1"/>
</dbReference>
<dbReference type="PANTHER" id="PTHR24232">
    <property type="entry name" value="G-PROTEIN COUPLED RECEPTOR"/>
    <property type="match status" value="1"/>
</dbReference>
<dbReference type="GO" id="GO:0016020">
    <property type="term" value="C:membrane"/>
    <property type="evidence" value="ECO:0007669"/>
    <property type="project" value="UniProtKB-SubCell"/>
</dbReference>
<keyword evidence="14" id="KW-1185">Reference proteome</keyword>
<feature type="transmembrane region" description="Helical" evidence="11">
    <location>
        <begin position="304"/>
        <end position="326"/>
    </location>
</feature>
<comment type="subcellular location">
    <subcellularLocation>
        <location evidence="1">Membrane</location>
        <topology evidence="1">Multi-pass membrane protein</topology>
    </subcellularLocation>
</comment>
<evidence type="ECO:0000256" key="10">
    <source>
        <dbReference type="SAM" id="MobiDB-lite"/>
    </source>
</evidence>
<feature type="domain" description="G-protein coupled receptors family 1 profile" evidence="12">
    <location>
        <begin position="40"/>
        <end position="324"/>
    </location>
</feature>
<dbReference type="Pfam" id="PF00001">
    <property type="entry name" value="7tm_1"/>
    <property type="match status" value="1"/>
</dbReference>
<dbReference type="InterPro" id="IPR017452">
    <property type="entry name" value="GPCR_Rhodpsn_7TM"/>
</dbReference>
<dbReference type="PANTHER" id="PTHR24232:SF95">
    <property type="entry name" value="G-PROTEIN COUPLED RECEPTORS FAMILY 1 PROFILE DOMAIN-CONTAINING PROTEIN"/>
    <property type="match status" value="1"/>
</dbReference>
<keyword evidence="6 9" id="KW-0675">Receptor</keyword>
<comment type="caution">
    <text evidence="13">The sequence shown here is derived from an EMBL/GenBank/DDBJ whole genome shotgun (WGS) entry which is preliminary data.</text>
</comment>
<feature type="compositionally biased region" description="Basic residues" evidence="10">
    <location>
        <begin position="242"/>
        <end position="256"/>
    </location>
</feature>
<dbReference type="EMBL" id="JBHFQA010000008">
    <property type="protein sequence ID" value="KAL2095303.1"/>
    <property type="molecule type" value="Genomic_DNA"/>
</dbReference>
<keyword evidence="4 9" id="KW-0297">G-protein coupled receptor</keyword>